<evidence type="ECO:0000313" key="3">
    <source>
        <dbReference type="EMBL" id="KAK8388070.1"/>
    </source>
</evidence>
<organism evidence="3 4">
    <name type="scientific">Scylla paramamosain</name>
    <name type="common">Mud crab</name>
    <dbReference type="NCBI Taxonomy" id="85552"/>
    <lineage>
        <taxon>Eukaryota</taxon>
        <taxon>Metazoa</taxon>
        <taxon>Ecdysozoa</taxon>
        <taxon>Arthropoda</taxon>
        <taxon>Crustacea</taxon>
        <taxon>Multicrustacea</taxon>
        <taxon>Malacostraca</taxon>
        <taxon>Eumalacostraca</taxon>
        <taxon>Eucarida</taxon>
        <taxon>Decapoda</taxon>
        <taxon>Pleocyemata</taxon>
        <taxon>Brachyura</taxon>
        <taxon>Eubrachyura</taxon>
        <taxon>Portunoidea</taxon>
        <taxon>Portunidae</taxon>
        <taxon>Portuninae</taxon>
        <taxon>Scylla</taxon>
    </lineage>
</organism>
<dbReference type="Proteomes" id="UP001487740">
    <property type="component" value="Unassembled WGS sequence"/>
</dbReference>
<dbReference type="EMBL" id="JARAKH010000029">
    <property type="protein sequence ID" value="KAK8388070.1"/>
    <property type="molecule type" value="Genomic_DNA"/>
</dbReference>
<evidence type="ECO:0000313" key="4">
    <source>
        <dbReference type="Proteomes" id="UP001487740"/>
    </source>
</evidence>
<gene>
    <name evidence="3" type="ORF">O3P69_020153</name>
</gene>
<name>A0AAW0TKR2_SCYPA</name>
<comment type="caution">
    <text evidence="3">The sequence shown here is derived from an EMBL/GenBank/DDBJ whole genome shotgun (WGS) entry which is preliminary data.</text>
</comment>
<evidence type="ECO:0000259" key="2">
    <source>
        <dbReference type="Pfam" id="PF12738"/>
    </source>
</evidence>
<dbReference type="InterPro" id="IPR036420">
    <property type="entry name" value="BRCT_dom_sf"/>
</dbReference>
<accession>A0AAW0TKR2</accession>
<dbReference type="Pfam" id="PF12738">
    <property type="entry name" value="PTCB-BRCT"/>
    <property type="match status" value="1"/>
</dbReference>
<sequence length="113" mass="12758">MDGRVKNEIIDTVTHLLGYSSTGEKYQYANAFNIPIMSEDRVHAAWAHRDEVNPHVSGSALSSARHGHSYSLEDPGQQAPEGSLPPCTWRVAEKHPWIHGGRWVRRNDCRSLR</sequence>
<evidence type="ECO:0000256" key="1">
    <source>
        <dbReference type="SAM" id="MobiDB-lite"/>
    </source>
</evidence>
<keyword evidence="4" id="KW-1185">Reference proteome</keyword>
<feature type="domain" description="BRCT" evidence="2">
    <location>
        <begin position="5"/>
        <end position="38"/>
    </location>
</feature>
<dbReference type="Gene3D" id="3.40.50.10190">
    <property type="entry name" value="BRCT domain"/>
    <property type="match status" value="1"/>
</dbReference>
<dbReference type="InterPro" id="IPR001357">
    <property type="entry name" value="BRCT_dom"/>
</dbReference>
<protein>
    <recommendedName>
        <fullName evidence="2">BRCT domain-containing protein</fullName>
    </recommendedName>
</protein>
<dbReference type="AlphaFoldDB" id="A0AAW0TKR2"/>
<feature type="region of interest" description="Disordered" evidence="1">
    <location>
        <begin position="55"/>
        <end position="86"/>
    </location>
</feature>
<dbReference type="SUPFAM" id="SSF52113">
    <property type="entry name" value="BRCT domain"/>
    <property type="match status" value="1"/>
</dbReference>
<proteinExistence type="predicted"/>
<reference evidence="3 4" key="1">
    <citation type="submission" date="2023-03" db="EMBL/GenBank/DDBJ databases">
        <title>High-quality genome of Scylla paramamosain provides insights in environmental adaptation.</title>
        <authorList>
            <person name="Zhang L."/>
        </authorList>
    </citation>
    <scope>NUCLEOTIDE SEQUENCE [LARGE SCALE GENOMIC DNA]</scope>
    <source>
        <strain evidence="3">LZ_2023a</strain>
        <tissue evidence="3">Muscle</tissue>
    </source>
</reference>